<feature type="domain" description="UvrD-like helicase ATP-binding" evidence="8">
    <location>
        <begin position="487"/>
        <end position="848"/>
    </location>
</feature>
<dbReference type="SUPFAM" id="SSF52540">
    <property type="entry name" value="P-loop containing nucleoside triphosphate hydrolases"/>
    <property type="match status" value="1"/>
</dbReference>
<feature type="non-terminal residue" evidence="9">
    <location>
        <position position="2061"/>
    </location>
</feature>
<organism evidence="9 10">
    <name type="scientific">Candolleomyces eurysporus</name>
    <dbReference type="NCBI Taxonomy" id="2828524"/>
    <lineage>
        <taxon>Eukaryota</taxon>
        <taxon>Fungi</taxon>
        <taxon>Dikarya</taxon>
        <taxon>Basidiomycota</taxon>
        <taxon>Agaricomycotina</taxon>
        <taxon>Agaricomycetes</taxon>
        <taxon>Agaricomycetidae</taxon>
        <taxon>Agaricales</taxon>
        <taxon>Agaricineae</taxon>
        <taxon>Psathyrellaceae</taxon>
        <taxon>Candolleomyces</taxon>
    </lineage>
</organism>
<dbReference type="InterPro" id="IPR014016">
    <property type="entry name" value="UvrD-like_ATP-bd"/>
</dbReference>
<dbReference type="PROSITE" id="PS51198">
    <property type="entry name" value="UVRD_HELICASE_ATP_BIND"/>
    <property type="match status" value="1"/>
</dbReference>
<dbReference type="PANTHER" id="PTHR21529">
    <property type="entry name" value="MAMMARY TURMOR VIRUS RECEPTOR HOMOLOG 1, 2 MTVR1, 2"/>
    <property type="match status" value="1"/>
</dbReference>
<dbReference type="InterPro" id="IPR014017">
    <property type="entry name" value="DNA_helicase_UvrD-like_C"/>
</dbReference>
<dbReference type="Gene3D" id="3.40.50.300">
    <property type="entry name" value="P-loop containing nucleotide triphosphate hydrolases"/>
    <property type="match status" value="2"/>
</dbReference>
<protein>
    <recommendedName>
        <fullName evidence="8">UvrD-like helicase ATP-binding domain-containing protein</fullName>
    </recommendedName>
</protein>
<evidence type="ECO:0000313" key="9">
    <source>
        <dbReference type="EMBL" id="KAJ2931131.1"/>
    </source>
</evidence>
<feature type="coiled-coil region" evidence="6">
    <location>
        <begin position="560"/>
        <end position="587"/>
    </location>
</feature>
<keyword evidence="2 5" id="KW-0378">Hydrolase</keyword>
<dbReference type="InterPro" id="IPR027417">
    <property type="entry name" value="P-loop_NTPase"/>
</dbReference>
<evidence type="ECO:0000259" key="8">
    <source>
        <dbReference type="PROSITE" id="PS51198"/>
    </source>
</evidence>
<evidence type="ECO:0000256" key="4">
    <source>
        <dbReference type="ARBA" id="ARBA00022840"/>
    </source>
</evidence>
<dbReference type="Pfam" id="PF00580">
    <property type="entry name" value="UvrD-helicase"/>
    <property type="match status" value="1"/>
</dbReference>
<dbReference type="EMBL" id="JANBPK010000810">
    <property type="protein sequence ID" value="KAJ2931131.1"/>
    <property type="molecule type" value="Genomic_DNA"/>
</dbReference>
<dbReference type="InterPro" id="IPR039904">
    <property type="entry name" value="TRANK1"/>
</dbReference>
<feature type="region of interest" description="Disordered" evidence="7">
    <location>
        <begin position="245"/>
        <end position="266"/>
    </location>
</feature>
<dbReference type="PANTHER" id="PTHR21529:SF4">
    <property type="entry name" value="TPR AND ANKYRIN REPEAT-CONTAINING PROTEIN 1"/>
    <property type="match status" value="1"/>
</dbReference>
<keyword evidence="1 5" id="KW-0547">Nucleotide-binding</keyword>
<dbReference type="GO" id="GO:0005524">
    <property type="term" value="F:ATP binding"/>
    <property type="evidence" value="ECO:0007669"/>
    <property type="project" value="UniProtKB-UniRule"/>
</dbReference>
<evidence type="ECO:0000256" key="2">
    <source>
        <dbReference type="ARBA" id="ARBA00022801"/>
    </source>
</evidence>
<dbReference type="SUPFAM" id="SSF48452">
    <property type="entry name" value="TPR-like"/>
    <property type="match status" value="1"/>
</dbReference>
<dbReference type="GO" id="GO:0016787">
    <property type="term" value="F:hydrolase activity"/>
    <property type="evidence" value="ECO:0007669"/>
    <property type="project" value="UniProtKB-UniRule"/>
</dbReference>
<reference evidence="9" key="1">
    <citation type="submission" date="2022-06" db="EMBL/GenBank/DDBJ databases">
        <title>Genome Sequence of Candolleomyces eurysporus.</title>
        <authorList>
            <person name="Buettner E."/>
        </authorList>
    </citation>
    <scope>NUCLEOTIDE SEQUENCE</scope>
    <source>
        <strain evidence="9">VTCC 930004</strain>
    </source>
</reference>
<evidence type="ECO:0000256" key="1">
    <source>
        <dbReference type="ARBA" id="ARBA00022741"/>
    </source>
</evidence>
<keyword evidence="10" id="KW-1185">Reference proteome</keyword>
<evidence type="ECO:0000256" key="6">
    <source>
        <dbReference type="SAM" id="Coils"/>
    </source>
</evidence>
<dbReference type="OrthoDB" id="3156807at2759"/>
<keyword evidence="3 5" id="KW-0347">Helicase</keyword>
<keyword evidence="4 5" id="KW-0067">ATP-binding</keyword>
<sequence>MDPMARNAPPEHWLPHLCSKLASAQSVEEVEKTLDGLDASWLSDNQVENVLRQLHNAADHKHLVELVLACGGWSEHLSAWLLRTFPKQSGNGFQTIFHGEILERLSLFLHFLPVQLERETQLLLAEYRFRVERIPHILQYMDDFALDEPEDVDEAEFDGFIIGKKRKQSQQKKKARKMKRQNSSLKEQDLARLGIMDPQTKDEAYYIVMFLLDMLEKTLSRYLEFLRQPAVCMIVQSMFVVGVPADTDDNEERDKQPTNGPSSEEALTDMLPAAYPCVQPMKAALYFESASGFGEWRILISTRADRDLRDARRRDAKMFKIFIKKIIELSNGHFSKDNQKRLNGPDVQFPVYEAKMTGDTRLVYQIDCIPEYDDHFERQVIKIFGIYTHAQIDGRFWDSMGYQLSKKGKTYRDRCTFRNQPHHKGDNVFLPATFPPPEKDASDNTIVPELPKEDLEEIHSLLVLEKFVTLSKELLNSIVADLEVAHVFNVTPQEKEIIEHPNSCYVLGRSGTGKTTTMLFKMLGIERAYTQQSEISSVAKPRQIFVTQSRVLATRVEEYFAKLLESLAAAKKSKEELREIADQKKLQQEGNSVLYDVDDDVTWKAGLPQKFSLLEDEHFPLFLTFERLCQLLEGDVDKVSADAVSDSKRQLITYEAFFEQYWPHFPQDLTKNLDPALVFSELLGVIEGSEQSLSHETRYLDPASYKNLSHRTQHVFAKQRDRVYSLFQAYMKQKKQRGEFDTADRTHRVLKAFDATGIPGTKIDYLYVDEAQDNLLIDAMLLRSLCRNPNGLFWAGDTAQTIAIGSSFRFNDLKAFLYRLEQRREEGESGITQSELRTFQLAVNYRSHGGIVRCATAVIELITHFWPYAIDSMAPEQGIVDGAKPVFFSGWDTNTVRYEQFLFGDSGERIEFGARQCILVRDEAAKAELRKQVGDIGLILCAYSAVFASNSLTHSNGMSSTLYESKGLEFDDVLLYKFFEDSTVELSQWRVVLNLLEKSTRRSISAPRFDEERHAGVCSELKFLYVAITRSRKNLWIVDCSDKAEPMKMLWDSRGYIQNCVPGGDVPRLAASSTPEEWATTGRTLFTNRRYLQAMHAFERAAMAREAKISHTHYLRDIARSIQAVNKESIFSKRDAFRSAAESFLECARDAKGKERRVYFHNAADCFEKAGSCGDNMEDYGKAAQAYENAKEYTPAVKLYRKTEMFDEAVNVVQNHRKEVDEELANSVQEIARLFYFQKKEFGKAKKLFDSVEEELEYLEDNILLDDCHAAVLADLGRYQEAADIHIAEGRTMEAIDVLLEDKKNEDSLRRANDCILHGLWQNTSFSQKIKDGDSAALTFLQISMFQNLRHPFDAALFRQLAYRFLERQERYQALLCFDHYFINFPSTVGATNAQIAVILSDFWNYCRLFREIVQSLDINDEAIQKLFNFQPASIENAYRLKISTWVHRVVTEAKPRILESDEEFVVIPGDELQLHLKAQLWDRLAKRVVDENERCHQRMAIAAFTPCLPFVINNYCGRTNCPRQHVDYQDLTPTWFNTQVRIHFLQILVYQVYHSIPVVYVVPELYKCLEAADTSFISAGVLFFKQVIDSKLVIDINVLCHLAEFLAGSVILAKVKSNLHNVTLPRGWILMLLRQISNKYPDTRLTDMLLFYMKRLLEALVNGGPAAGYLLFENRDLSELPAIRELFIPRICRAMGLIGYNIGNFLLRESIVKMMKATVKGTKYHYLIDPFAKAHFWIPHMVKAVQNSYTDSQLDEMVQLCSIEQQQAYKYSPPAGVRRVFFKTLEEVPVVLSTGPLRAEAKEFVPGAMRAKATEEENTAAVEEAEQQPVEQTEADVTDLIDSRDIVDSLPSTAAPLVAERITQEQKNVALRLLRKYQQRARNQKLEKHKTLTQKTCDSYFESCFKLAETMQWPCGFYYRKLYLGLVPHLLACVKGVESYAFSAKEKAKKRYRGQEKQDLDGIHKRTNEIVAIIKGCKKLGPRLDPSSEVHKKRDIESLKQLVREVEELVNSVPSNTGLDVHLNLQLAIKGIITEPPPPKTPPKPELNMEDDLAYEMESY</sequence>
<proteinExistence type="predicted"/>
<gene>
    <name evidence="9" type="ORF">H1R20_g5907</name>
</gene>
<comment type="caution">
    <text evidence="9">The sequence shown here is derived from an EMBL/GenBank/DDBJ whole genome shotgun (WGS) entry which is preliminary data.</text>
</comment>
<dbReference type="GO" id="GO:0004386">
    <property type="term" value="F:helicase activity"/>
    <property type="evidence" value="ECO:0007669"/>
    <property type="project" value="UniProtKB-UniRule"/>
</dbReference>
<name>A0A9W8MHR0_9AGAR</name>
<feature type="binding site" evidence="5">
    <location>
        <begin position="508"/>
        <end position="515"/>
    </location>
    <ligand>
        <name>ATP</name>
        <dbReference type="ChEBI" id="CHEBI:30616"/>
    </ligand>
</feature>
<evidence type="ECO:0000256" key="7">
    <source>
        <dbReference type="SAM" id="MobiDB-lite"/>
    </source>
</evidence>
<dbReference type="InterPro" id="IPR011990">
    <property type="entry name" value="TPR-like_helical_dom_sf"/>
</dbReference>
<accession>A0A9W8MHR0</accession>
<evidence type="ECO:0000313" key="10">
    <source>
        <dbReference type="Proteomes" id="UP001140091"/>
    </source>
</evidence>
<keyword evidence="6" id="KW-0175">Coiled coil</keyword>
<evidence type="ECO:0000256" key="5">
    <source>
        <dbReference type="PROSITE-ProRule" id="PRU00560"/>
    </source>
</evidence>
<dbReference type="Pfam" id="PF13361">
    <property type="entry name" value="UvrD_C"/>
    <property type="match status" value="1"/>
</dbReference>
<dbReference type="Proteomes" id="UP001140091">
    <property type="component" value="Unassembled WGS sequence"/>
</dbReference>
<evidence type="ECO:0000256" key="3">
    <source>
        <dbReference type="ARBA" id="ARBA00022806"/>
    </source>
</evidence>